<dbReference type="Pfam" id="PF00005">
    <property type="entry name" value="ABC_tran"/>
    <property type="match status" value="1"/>
</dbReference>
<dbReference type="PANTHER" id="PTHR43119">
    <property type="entry name" value="ABC TRANSPORT PROTEIN ATP-BINDING COMPONENT-RELATED"/>
    <property type="match status" value="1"/>
</dbReference>
<dbReference type="EMBL" id="CP051686">
    <property type="protein sequence ID" value="QJE03727.1"/>
    <property type="molecule type" value="Genomic_DNA"/>
</dbReference>
<dbReference type="InterPro" id="IPR003439">
    <property type="entry name" value="ABC_transporter-like_ATP-bd"/>
</dbReference>
<evidence type="ECO:0000256" key="3">
    <source>
        <dbReference type="ARBA" id="ARBA00022840"/>
    </source>
</evidence>
<geneLocation type="plasmid" evidence="5 6">
    <name>unnamed1</name>
</geneLocation>
<evidence type="ECO:0000259" key="4">
    <source>
        <dbReference type="PROSITE" id="PS50893"/>
    </source>
</evidence>
<gene>
    <name evidence="5" type="ORF">HH212_26835</name>
</gene>
<keyword evidence="2" id="KW-0547">Nucleotide-binding</keyword>
<protein>
    <submittedName>
        <fullName evidence="5">ABC transporter ATP-binding protein</fullName>
    </submittedName>
</protein>
<keyword evidence="1" id="KW-1003">Cell membrane</keyword>
<evidence type="ECO:0000256" key="2">
    <source>
        <dbReference type="ARBA" id="ARBA00022741"/>
    </source>
</evidence>
<dbReference type="Gene3D" id="3.40.50.300">
    <property type="entry name" value="P-loop containing nucleotide triphosphate hydrolases"/>
    <property type="match status" value="1"/>
</dbReference>
<dbReference type="SUPFAM" id="SSF52540">
    <property type="entry name" value="P-loop containing nucleoside triphosphate hydrolases"/>
    <property type="match status" value="1"/>
</dbReference>
<keyword evidence="5" id="KW-0614">Plasmid</keyword>
<keyword evidence="3 5" id="KW-0067">ATP-binding</keyword>
<reference evidence="5 6" key="1">
    <citation type="submission" date="2020-04" db="EMBL/GenBank/DDBJ databases">
        <title>Genome sequencing of novel species.</title>
        <authorList>
            <person name="Heo J."/>
            <person name="Kim S.-J."/>
            <person name="Kim J.-S."/>
            <person name="Hong S.-B."/>
            <person name="Kwon S.-W."/>
        </authorList>
    </citation>
    <scope>NUCLEOTIDE SEQUENCE [LARGE SCALE GENOMIC DNA]</scope>
    <source>
        <strain evidence="5 6">GN2-R2</strain>
        <plasmid evidence="5 6">unnamed1</plasmid>
    </source>
</reference>
<keyword evidence="6" id="KW-1185">Reference proteome</keyword>
<accession>A0A7Z2W3E8</accession>
<proteinExistence type="predicted"/>
<feature type="domain" description="ABC transporter" evidence="4">
    <location>
        <begin position="7"/>
        <end position="210"/>
    </location>
</feature>
<dbReference type="Proteomes" id="UP000502415">
    <property type="component" value="Plasmid unnamed1"/>
</dbReference>
<dbReference type="PANTHER" id="PTHR43119:SF1">
    <property type="entry name" value="ABC TRANSPORTER DOMAIN-CONTAINING PROTEIN"/>
    <property type="match status" value="1"/>
</dbReference>
<dbReference type="PROSITE" id="PS50893">
    <property type="entry name" value="ABC_TRANSPORTER_2"/>
    <property type="match status" value="1"/>
</dbReference>
<dbReference type="KEGG" id="mfy:HH212_26835"/>
<organism evidence="5 6">
    <name type="scientific">Massilia forsythiae</name>
    <dbReference type="NCBI Taxonomy" id="2728020"/>
    <lineage>
        <taxon>Bacteria</taxon>
        <taxon>Pseudomonadati</taxon>
        <taxon>Pseudomonadota</taxon>
        <taxon>Betaproteobacteria</taxon>
        <taxon>Burkholderiales</taxon>
        <taxon>Oxalobacteraceae</taxon>
        <taxon>Telluria group</taxon>
        <taxon>Massilia</taxon>
    </lineage>
</organism>
<dbReference type="SMART" id="SM00382">
    <property type="entry name" value="AAA"/>
    <property type="match status" value="1"/>
</dbReference>
<evidence type="ECO:0000313" key="6">
    <source>
        <dbReference type="Proteomes" id="UP000502415"/>
    </source>
</evidence>
<evidence type="ECO:0000256" key="1">
    <source>
        <dbReference type="ARBA" id="ARBA00022475"/>
    </source>
</evidence>
<dbReference type="GO" id="GO:0016887">
    <property type="term" value="F:ATP hydrolysis activity"/>
    <property type="evidence" value="ECO:0007669"/>
    <property type="project" value="InterPro"/>
</dbReference>
<evidence type="ECO:0000313" key="5">
    <source>
        <dbReference type="EMBL" id="QJE03727.1"/>
    </source>
</evidence>
<keyword evidence="1" id="KW-0472">Membrane</keyword>
<sequence>MSFHSLARFDPSVRLALRALCSAHAGPVDLDLGRGECIAIVGESGSGKSVLLRMIADLIPNEGTVLLDGAQRASWTAPAWRSMVVYQAAEPAWWDATARAHLPASEQKRAQALADALKLRAAALDTDLELLSTGERQRLALIRSLACRPRVLLLDEPASALDAASTAALEALLRSELERGTSVLVVTHSEEQAERLGQRCLRMASGRLEVA</sequence>
<dbReference type="AlphaFoldDB" id="A0A7Z2W3E8"/>
<dbReference type="GO" id="GO:0005524">
    <property type="term" value="F:ATP binding"/>
    <property type="evidence" value="ECO:0007669"/>
    <property type="project" value="UniProtKB-KW"/>
</dbReference>
<dbReference type="InterPro" id="IPR003593">
    <property type="entry name" value="AAA+_ATPase"/>
</dbReference>
<name>A0A7Z2W3E8_9BURK</name>
<dbReference type="InterPro" id="IPR027417">
    <property type="entry name" value="P-loop_NTPase"/>
</dbReference>